<comment type="caution">
    <text evidence="3">The sequence shown here is derived from an EMBL/GenBank/DDBJ whole genome shotgun (WGS) entry which is preliminary data.</text>
</comment>
<gene>
    <name evidence="3" type="ORF">IQ227_12290</name>
</gene>
<accession>A0ABR9VE56</accession>
<dbReference type="PANTHER" id="PTHR43000">
    <property type="entry name" value="DTDP-D-GLUCOSE 4,6-DEHYDRATASE-RELATED"/>
    <property type="match status" value="1"/>
</dbReference>
<comment type="similarity">
    <text evidence="1">Belongs to the NAD(P)-dependent epimerase/dehydratase family.</text>
</comment>
<dbReference type="Gene3D" id="3.40.50.720">
    <property type="entry name" value="NAD(P)-binding Rossmann-like Domain"/>
    <property type="match status" value="1"/>
</dbReference>
<dbReference type="InterPro" id="IPR036291">
    <property type="entry name" value="NAD(P)-bd_dom_sf"/>
</dbReference>
<dbReference type="InterPro" id="IPR001509">
    <property type="entry name" value="Epimerase_deHydtase"/>
</dbReference>
<proteinExistence type="inferred from homology"/>
<keyword evidence="4" id="KW-1185">Reference proteome</keyword>
<evidence type="ECO:0000313" key="4">
    <source>
        <dbReference type="Proteomes" id="UP000606776"/>
    </source>
</evidence>
<evidence type="ECO:0000259" key="2">
    <source>
        <dbReference type="Pfam" id="PF01370"/>
    </source>
</evidence>
<organism evidence="3 4">
    <name type="scientific">Sphaerospermopsis aphanizomenoides LEGE 00250</name>
    <dbReference type="NCBI Taxonomy" id="2777972"/>
    <lineage>
        <taxon>Bacteria</taxon>
        <taxon>Bacillati</taxon>
        <taxon>Cyanobacteriota</taxon>
        <taxon>Cyanophyceae</taxon>
        <taxon>Nostocales</taxon>
        <taxon>Aphanizomenonaceae</taxon>
        <taxon>Sphaerospermopsis</taxon>
        <taxon>Sphaerospermopsis aphanizomenoides</taxon>
    </lineage>
</organism>
<evidence type="ECO:0000256" key="1">
    <source>
        <dbReference type="ARBA" id="ARBA00007637"/>
    </source>
</evidence>
<name>A0ABR9VE56_9CYAN</name>
<dbReference type="EMBL" id="JADEWB010000061">
    <property type="protein sequence ID" value="MBE9236784.1"/>
    <property type="molecule type" value="Genomic_DNA"/>
</dbReference>
<reference evidence="3 4" key="1">
    <citation type="submission" date="2020-10" db="EMBL/GenBank/DDBJ databases">
        <authorList>
            <person name="Castelo-Branco R."/>
            <person name="Eusebio N."/>
            <person name="Adriana R."/>
            <person name="Vieira A."/>
            <person name="Brugerolle De Fraissinette N."/>
            <person name="Rezende De Castro R."/>
            <person name="Schneider M.P."/>
            <person name="Vasconcelos V."/>
            <person name="Leao P.N."/>
        </authorList>
    </citation>
    <scope>NUCLEOTIDE SEQUENCE [LARGE SCALE GENOMIC DNA]</scope>
    <source>
        <strain evidence="3 4">LEGE 00250</strain>
    </source>
</reference>
<dbReference type="Proteomes" id="UP000606776">
    <property type="component" value="Unassembled WGS sequence"/>
</dbReference>
<protein>
    <submittedName>
        <fullName evidence="3">NAD-dependent epimerase/dehydratase family protein</fullName>
    </submittedName>
</protein>
<evidence type="ECO:0000313" key="3">
    <source>
        <dbReference type="EMBL" id="MBE9236784.1"/>
    </source>
</evidence>
<dbReference type="SUPFAM" id="SSF51735">
    <property type="entry name" value="NAD(P)-binding Rossmann-fold domains"/>
    <property type="match status" value="1"/>
</dbReference>
<dbReference type="RefSeq" id="WP_193942886.1">
    <property type="nucleotide sequence ID" value="NZ_JADEWB010000061.1"/>
</dbReference>
<feature type="domain" description="NAD-dependent epimerase/dehydratase" evidence="2">
    <location>
        <begin position="8"/>
        <end position="277"/>
    </location>
</feature>
<sequence>MPFDKQLLVTGSAGLIGSESVRYFTQLGWQVTGIDNNMRADFFGKDGDTTWNLQRLQVDCPEYQHFSLDIRDRPSILNLFSEQKFDLIIHAAAQPSHDLAASRPFDDFDVNAVGTLNLLESTRRACPEAVFCFLSTNKVYGDAPNELPLVELESRWDYANPQDYGGITETCRIDQSKHSLFGASKVAADVMVQEYGRYFGMKTACFRGGCLTGSAHSAAELHGFLAYVVRACAEGREYKIYGYKGKQVRDNIHASDVCALLHQFYLHPRCGEVYNLGGGRKNSISVLEAIAKAEQLLNKPFKTVYVDKNREGDHICYISDLSKIHNHFPDWQITRSLDSIFQEMATMYLLQR</sequence>
<dbReference type="Pfam" id="PF01370">
    <property type="entry name" value="Epimerase"/>
    <property type="match status" value="1"/>
</dbReference>